<protein>
    <submittedName>
        <fullName evidence="1">SRPBCC family protein</fullName>
    </submittedName>
</protein>
<dbReference type="Proteomes" id="UP000501868">
    <property type="component" value="Chromosome"/>
</dbReference>
<reference evidence="1 2" key="2">
    <citation type="submission" date="2020-04" db="EMBL/GenBank/DDBJ databases">
        <authorList>
            <person name="Fomenkov A."/>
            <person name="Anton B.P."/>
            <person name="Roberts R.J."/>
        </authorList>
    </citation>
    <scope>NUCLEOTIDE SEQUENCE [LARGE SCALE GENOMIC DNA]</scope>
    <source>
        <strain evidence="1 2">S2</strain>
    </source>
</reference>
<dbReference type="AlphaFoldDB" id="A0A6H1P7S1"/>
<evidence type="ECO:0000313" key="2">
    <source>
        <dbReference type="Proteomes" id="UP000501868"/>
    </source>
</evidence>
<dbReference type="InterPro" id="IPR023393">
    <property type="entry name" value="START-like_dom_sf"/>
</dbReference>
<reference evidence="1 2" key="1">
    <citation type="submission" date="2020-04" db="EMBL/GenBank/DDBJ databases">
        <title>Genome-Wide Identification of 5-Methylcytosine Sites in Bacterial Genomes By High-Throughput Sequencing of MspJI Restriction Fragments.</title>
        <authorList>
            <person name="Wu V."/>
        </authorList>
    </citation>
    <scope>NUCLEOTIDE SEQUENCE [LARGE SCALE GENOMIC DNA]</scope>
    <source>
        <strain evidence="1 2">S2</strain>
    </source>
</reference>
<gene>
    <name evidence="1" type="ORF">HFZ78_24395</name>
</gene>
<dbReference type="InterPro" id="IPR019587">
    <property type="entry name" value="Polyketide_cyclase/dehydratase"/>
</dbReference>
<dbReference type="CDD" id="cd07812">
    <property type="entry name" value="SRPBCC"/>
    <property type="match status" value="1"/>
</dbReference>
<name>A0A6H1P7S1_PRIMG</name>
<evidence type="ECO:0000313" key="1">
    <source>
        <dbReference type="EMBL" id="QIZ09437.1"/>
    </source>
</evidence>
<dbReference type="EMBL" id="CP051128">
    <property type="protein sequence ID" value="QIZ09437.1"/>
    <property type="molecule type" value="Genomic_DNA"/>
</dbReference>
<sequence length="157" mass="18490">MKEWMKEIEINAPIDQVWGLLNGPLADMQKIMPQVVDHQPVKVTNEGIGTIYRQKYREGKRIEEYDVETLEYVNIHDKRRLKVGFTLAKMFEITALYELTAIDEQKTLFKYTCTNRPLKAFLKLFLLFASDKIVVQFCERVKKVAEEEFKNTKVLVK</sequence>
<proteinExistence type="predicted"/>
<accession>A0A6H1P7S1</accession>
<organism evidence="1 2">
    <name type="scientific">Priestia megaterium</name>
    <name type="common">Bacillus megaterium</name>
    <dbReference type="NCBI Taxonomy" id="1404"/>
    <lineage>
        <taxon>Bacteria</taxon>
        <taxon>Bacillati</taxon>
        <taxon>Bacillota</taxon>
        <taxon>Bacilli</taxon>
        <taxon>Bacillales</taxon>
        <taxon>Bacillaceae</taxon>
        <taxon>Priestia</taxon>
    </lineage>
</organism>
<dbReference type="Pfam" id="PF10604">
    <property type="entry name" value="Polyketide_cyc2"/>
    <property type="match status" value="1"/>
</dbReference>
<dbReference type="Gene3D" id="3.30.530.20">
    <property type="match status" value="1"/>
</dbReference>
<dbReference type="SUPFAM" id="SSF55961">
    <property type="entry name" value="Bet v1-like"/>
    <property type="match status" value="1"/>
</dbReference>